<dbReference type="Proteomes" id="UP000092445">
    <property type="component" value="Unassembled WGS sequence"/>
</dbReference>
<proteinExistence type="predicted"/>
<sequence length="119" mass="13753">MFQLNVAHNCTVDETWLDWFASEMKDFSSLKRGRINCTGGENSAIGWRDHCIHDEYRNLLQRSSRGVNKDNPQPSNSQIDYRDGQKQKVTHAFYSSNMNASDYFLLSLLGKTSRRQTIC</sequence>
<accession>A0A1B0A9U5</accession>
<protein>
    <submittedName>
        <fullName evidence="2">Uncharacterized protein</fullName>
    </submittedName>
</protein>
<dbReference type="VEuPathDB" id="VectorBase:GPAI038835"/>
<reference evidence="3" key="1">
    <citation type="submission" date="2014-03" db="EMBL/GenBank/DDBJ databases">
        <authorList>
            <person name="Aksoy S."/>
            <person name="Warren W."/>
            <person name="Wilson R.K."/>
        </authorList>
    </citation>
    <scope>NUCLEOTIDE SEQUENCE [LARGE SCALE GENOMIC DNA]</scope>
    <source>
        <strain evidence="3">IAEA</strain>
    </source>
</reference>
<evidence type="ECO:0000313" key="2">
    <source>
        <dbReference type="EnsemblMetazoa" id="GPAI038835-PA"/>
    </source>
</evidence>
<name>A0A1B0A9U5_GLOPL</name>
<organism evidence="2 3">
    <name type="scientific">Glossina pallidipes</name>
    <name type="common">Tsetse fly</name>
    <dbReference type="NCBI Taxonomy" id="7398"/>
    <lineage>
        <taxon>Eukaryota</taxon>
        <taxon>Metazoa</taxon>
        <taxon>Ecdysozoa</taxon>
        <taxon>Arthropoda</taxon>
        <taxon>Hexapoda</taxon>
        <taxon>Insecta</taxon>
        <taxon>Pterygota</taxon>
        <taxon>Neoptera</taxon>
        <taxon>Endopterygota</taxon>
        <taxon>Diptera</taxon>
        <taxon>Brachycera</taxon>
        <taxon>Muscomorpha</taxon>
        <taxon>Hippoboscoidea</taxon>
        <taxon>Glossinidae</taxon>
        <taxon>Glossina</taxon>
    </lineage>
</organism>
<evidence type="ECO:0000256" key="1">
    <source>
        <dbReference type="SAM" id="MobiDB-lite"/>
    </source>
</evidence>
<dbReference type="AlphaFoldDB" id="A0A1B0A9U5"/>
<keyword evidence="3" id="KW-1185">Reference proteome</keyword>
<reference evidence="2" key="2">
    <citation type="submission" date="2020-05" db="UniProtKB">
        <authorList>
            <consortium name="EnsemblMetazoa"/>
        </authorList>
    </citation>
    <scope>IDENTIFICATION</scope>
    <source>
        <strain evidence="2">IAEA</strain>
    </source>
</reference>
<evidence type="ECO:0000313" key="3">
    <source>
        <dbReference type="Proteomes" id="UP000092445"/>
    </source>
</evidence>
<feature type="region of interest" description="Disordered" evidence="1">
    <location>
        <begin position="63"/>
        <end position="85"/>
    </location>
</feature>
<feature type="compositionally biased region" description="Polar residues" evidence="1">
    <location>
        <begin position="63"/>
        <end position="79"/>
    </location>
</feature>
<dbReference type="EnsemblMetazoa" id="GPAI038835-RA">
    <property type="protein sequence ID" value="GPAI038835-PA"/>
    <property type="gene ID" value="GPAI038835"/>
</dbReference>